<comment type="caution">
    <text evidence="2">The sequence shown here is derived from an EMBL/GenBank/DDBJ whole genome shotgun (WGS) entry which is preliminary data.</text>
</comment>
<dbReference type="GeneID" id="58724010"/>
<dbReference type="EMBL" id="JACKZP010000018">
    <property type="protein sequence ID" value="MBC1301687.1"/>
    <property type="molecule type" value="Genomic_DNA"/>
</dbReference>
<feature type="compositionally biased region" description="Polar residues" evidence="1">
    <location>
        <begin position="49"/>
        <end position="59"/>
    </location>
</feature>
<name>A0ABR6S5P1_ANAVA</name>
<evidence type="ECO:0000313" key="2">
    <source>
        <dbReference type="EMBL" id="MBC1301687.1"/>
    </source>
</evidence>
<evidence type="ECO:0000256" key="1">
    <source>
        <dbReference type="SAM" id="MobiDB-lite"/>
    </source>
</evidence>
<reference evidence="2 3" key="1">
    <citation type="submission" date="2019-11" db="EMBL/GenBank/DDBJ databases">
        <title>Comparison of genomes from free-living endosymbiotic cyanobacteria isolated from Azolla.</title>
        <authorList>
            <person name="Thiel T."/>
            <person name="Pratte B."/>
        </authorList>
    </citation>
    <scope>NUCLEOTIDE SEQUENCE [LARGE SCALE GENOMIC DNA]</scope>
    <source>
        <strain evidence="2 3">N2B</strain>
    </source>
</reference>
<dbReference type="Proteomes" id="UP000570851">
    <property type="component" value="Unassembled WGS sequence"/>
</dbReference>
<organism evidence="2 3">
    <name type="scientific">Trichormus variabilis N2B</name>
    <dbReference type="NCBI Taxonomy" id="2681315"/>
    <lineage>
        <taxon>Bacteria</taxon>
        <taxon>Bacillati</taxon>
        <taxon>Cyanobacteriota</taxon>
        <taxon>Cyanophyceae</taxon>
        <taxon>Nostocales</taxon>
        <taxon>Nostocaceae</taxon>
        <taxon>Trichormus</taxon>
    </lineage>
</organism>
<proteinExistence type="predicted"/>
<accession>A0ABR6S5P1</accession>
<evidence type="ECO:0008006" key="4">
    <source>
        <dbReference type="Google" id="ProtNLM"/>
    </source>
</evidence>
<gene>
    <name evidence="2" type="ORF">GNE12_07125</name>
</gene>
<dbReference type="RefSeq" id="WP_041456057.1">
    <property type="nucleotide sequence ID" value="NZ_JACKZP010000018.1"/>
</dbReference>
<protein>
    <recommendedName>
        <fullName evidence="4">Transposase</fullName>
    </recommendedName>
</protein>
<feature type="region of interest" description="Disordered" evidence="1">
    <location>
        <begin position="40"/>
        <end position="59"/>
    </location>
</feature>
<keyword evidence="3" id="KW-1185">Reference proteome</keyword>
<sequence>MNNFLVQLGFIALTHPTSTSWTINVLTLLATAISDEEKHQQTRVRQGEQQHNVTKKISG</sequence>
<evidence type="ECO:0000313" key="3">
    <source>
        <dbReference type="Proteomes" id="UP000570851"/>
    </source>
</evidence>